<sequence length="55" mass="6124">MQQCGGVKFGARDLRRTIRRTVEDPMAEKLVEGTLGVQVHLDAQNGKMLLNGQEQ</sequence>
<evidence type="ECO:0000256" key="2">
    <source>
        <dbReference type="ARBA" id="ARBA00022840"/>
    </source>
</evidence>
<dbReference type="EMBL" id="AMCI01002284">
    <property type="protein sequence ID" value="EJX03140.1"/>
    <property type="molecule type" value="Genomic_DNA"/>
</dbReference>
<evidence type="ECO:0000313" key="4">
    <source>
        <dbReference type="EMBL" id="EJX03140.1"/>
    </source>
</evidence>
<feature type="domain" description="Clp ATPase C-terminal" evidence="3">
    <location>
        <begin position="6"/>
        <end position="35"/>
    </location>
</feature>
<dbReference type="Gene3D" id="1.10.8.60">
    <property type="match status" value="1"/>
</dbReference>
<keyword evidence="1" id="KW-0547">Nucleotide-binding</keyword>
<organism evidence="4">
    <name type="scientific">gut metagenome</name>
    <dbReference type="NCBI Taxonomy" id="749906"/>
    <lineage>
        <taxon>unclassified sequences</taxon>
        <taxon>metagenomes</taxon>
        <taxon>organismal metagenomes</taxon>
    </lineage>
</organism>
<evidence type="ECO:0000259" key="3">
    <source>
        <dbReference type="Pfam" id="PF10431"/>
    </source>
</evidence>
<dbReference type="AlphaFoldDB" id="J9GSE4"/>
<keyword evidence="2" id="KW-0067">ATP-binding</keyword>
<evidence type="ECO:0000256" key="1">
    <source>
        <dbReference type="ARBA" id="ARBA00022741"/>
    </source>
</evidence>
<name>J9GSE4_9ZZZZ</name>
<accession>J9GSE4</accession>
<dbReference type="Pfam" id="PF10431">
    <property type="entry name" value="ClpB_D2-small"/>
    <property type="match status" value="1"/>
</dbReference>
<gene>
    <name evidence="4" type="ORF">EVA_08752</name>
</gene>
<comment type="caution">
    <text evidence="4">The sequence shown here is derived from an EMBL/GenBank/DDBJ whole genome shotgun (WGS) entry which is preliminary data.</text>
</comment>
<dbReference type="InterPro" id="IPR019489">
    <property type="entry name" value="Clp_ATPase_C"/>
</dbReference>
<protein>
    <submittedName>
        <fullName evidence="4">Protein containing Clp ATPase</fullName>
    </submittedName>
</protein>
<proteinExistence type="predicted"/>
<reference evidence="4" key="1">
    <citation type="journal article" date="2012" name="PLoS ONE">
        <title>Gene sets for utilization of primary and secondary nutrition supplies in the distal gut of endangered iberian lynx.</title>
        <authorList>
            <person name="Alcaide M."/>
            <person name="Messina E."/>
            <person name="Richter M."/>
            <person name="Bargiela R."/>
            <person name="Peplies J."/>
            <person name="Huws S.A."/>
            <person name="Newbold C.J."/>
            <person name="Golyshin P.N."/>
            <person name="Simon M.A."/>
            <person name="Lopez G."/>
            <person name="Yakimov M.M."/>
            <person name="Ferrer M."/>
        </authorList>
    </citation>
    <scope>NUCLEOTIDE SEQUENCE</scope>
</reference>
<dbReference type="GO" id="GO:0005524">
    <property type="term" value="F:ATP binding"/>
    <property type="evidence" value="ECO:0007669"/>
    <property type="project" value="UniProtKB-KW"/>
</dbReference>